<feature type="transmembrane region" description="Helical" evidence="1">
    <location>
        <begin position="13"/>
        <end position="31"/>
    </location>
</feature>
<comment type="caution">
    <text evidence="2">The sequence shown here is derived from an EMBL/GenBank/DDBJ whole genome shotgun (WGS) entry which is preliminary data.</text>
</comment>
<dbReference type="AlphaFoldDB" id="A0A373FRE7"/>
<dbReference type="EMBL" id="QURR01000002">
    <property type="protein sequence ID" value="RGE46718.1"/>
    <property type="molecule type" value="Genomic_DNA"/>
</dbReference>
<protein>
    <submittedName>
        <fullName evidence="2">Uncharacterized protein</fullName>
    </submittedName>
</protein>
<proteinExistence type="predicted"/>
<organism evidence="2 3">
    <name type="scientific">Comamonas testosteroni</name>
    <name type="common">Pseudomonas testosteroni</name>
    <dbReference type="NCBI Taxonomy" id="285"/>
    <lineage>
        <taxon>Bacteria</taxon>
        <taxon>Pseudomonadati</taxon>
        <taxon>Pseudomonadota</taxon>
        <taxon>Betaproteobacteria</taxon>
        <taxon>Burkholderiales</taxon>
        <taxon>Comamonadaceae</taxon>
        <taxon>Comamonas</taxon>
    </lineage>
</organism>
<feature type="transmembrane region" description="Helical" evidence="1">
    <location>
        <begin position="96"/>
        <end position="117"/>
    </location>
</feature>
<keyword evidence="1" id="KW-0472">Membrane</keyword>
<evidence type="ECO:0000256" key="1">
    <source>
        <dbReference type="SAM" id="Phobius"/>
    </source>
</evidence>
<sequence length="202" mass="22778">MWQQGLDWLRGNALPYALVMGTIYFTAFWLIDHAASHLIAREVASADPSAAPYRRNILGVLRRVFLLCATVVLMGLDYLPGLLFRLMNAISAQPQANITTALAVPAAALVAAVWLGVELWITRTLVANDVQLRQWWLARQLQRQRTGEELPGLRDWLQLPAEQKQLLLATPAYGRLSARINRALYALAYAHLVFWIYELRTG</sequence>
<name>A0A373FRE7_COMTE</name>
<evidence type="ECO:0000313" key="3">
    <source>
        <dbReference type="Proteomes" id="UP000261948"/>
    </source>
</evidence>
<gene>
    <name evidence="2" type="ORF">DZC30_02815</name>
</gene>
<accession>A0A373FRE7</accession>
<keyword evidence="3" id="KW-1185">Reference proteome</keyword>
<feature type="transmembrane region" description="Helical" evidence="1">
    <location>
        <begin position="64"/>
        <end position="84"/>
    </location>
</feature>
<evidence type="ECO:0000313" key="2">
    <source>
        <dbReference type="EMBL" id="RGE46718.1"/>
    </source>
</evidence>
<keyword evidence="1" id="KW-0812">Transmembrane</keyword>
<keyword evidence="1" id="KW-1133">Transmembrane helix</keyword>
<dbReference type="Proteomes" id="UP000261948">
    <property type="component" value="Unassembled WGS sequence"/>
</dbReference>
<reference evidence="2 3" key="1">
    <citation type="submission" date="2018-08" db="EMBL/GenBank/DDBJ databases">
        <title>Comamonas testosteroni strain SWCO2.</title>
        <authorList>
            <person name="Jiang N."/>
            <person name="Zhang X.Z."/>
        </authorList>
    </citation>
    <scope>NUCLEOTIDE SEQUENCE [LARGE SCALE GENOMIC DNA]</scope>
    <source>
        <strain evidence="2 3">SWCO2</strain>
    </source>
</reference>